<dbReference type="Gene3D" id="3.40.50.1820">
    <property type="entry name" value="alpha/beta hydrolase"/>
    <property type="match status" value="1"/>
</dbReference>
<evidence type="ECO:0000256" key="2">
    <source>
        <dbReference type="SAM" id="Phobius"/>
    </source>
</evidence>
<keyword evidence="5" id="KW-1185">Reference proteome</keyword>
<feature type="compositionally biased region" description="Basic and acidic residues" evidence="1">
    <location>
        <begin position="1"/>
        <end position="16"/>
    </location>
</feature>
<dbReference type="EMBL" id="OZ022409">
    <property type="protein sequence ID" value="CAK9440223.1"/>
    <property type="molecule type" value="Genomic_DNA"/>
</dbReference>
<dbReference type="Pfam" id="PF00561">
    <property type="entry name" value="Abhydrolase_1"/>
    <property type="match status" value="1"/>
</dbReference>
<gene>
    <name evidence="4" type="ORF">LODBEIA_P43230</name>
</gene>
<evidence type="ECO:0000256" key="1">
    <source>
        <dbReference type="SAM" id="MobiDB-lite"/>
    </source>
</evidence>
<organism evidence="4 5">
    <name type="scientific">Lodderomyces beijingensis</name>
    <dbReference type="NCBI Taxonomy" id="1775926"/>
    <lineage>
        <taxon>Eukaryota</taxon>
        <taxon>Fungi</taxon>
        <taxon>Dikarya</taxon>
        <taxon>Ascomycota</taxon>
        <taxon>Saccharomycotina</taxon>
        <taxon>Pichiomycetes</taxon>
        <taxon>Debaryomycetaceae</taxon>
        <taxon>Candida/Lodderomyces clade</taxon>
        <taxon>Lodderomyces</taxon>
    </lineage>
</organism>
<dbReference type="PANTHER" id="PTHR43139:SF52">
    <property type="entry name" value="SI:DKEY-122A22.2"/>
    <property type="match status" value="1"/>
</dbReference>
<evidence type="ECO:0000313" key="5">
    <source>
        <dbReference type="Proteomes" id="UP001497383"/>
    </source>
</evidence>
<dbReference type="Pfam" id="PF10329">
    <property type="entry name" value="DUF2417"/>
    <property type="match status" value="1"/>
</dbReference>
<keyword evidence="2" id="KW-1133">Transmembrane helix</keyword>
<dbReference type="PANTHER" id="PTHR43139">
    <property type="entry name" value="SI:DKEY-122A22.2"/>
    <property type="match status" value="1"/>
</dbReference>
<feature type="transmembrane region" description="Helical" evidence="2">
    <location>
        <begin position="234"/>
        <end position="255"/>
    </location>
</feature>
<keyword evidence="2" id="KW-0812">Transmembrane</keyword>
<dbReference type="InterPro" id="IPR029058">
    <property type="entry name" value="AB_hydrolase_fold"/>
</dbReference>
<feature type="transmembrane region" description="Helical" evidence="2">
    <location>
        <begin position="138"/>
        <end position="155"/>
    </location>
</feature>
<keyword evidence="2" id="KW-0472">Membrane</keyword>
<evidence type="ECO:0000259" key="3">
    <source>
        <dbReference type="Pfam" id="PF00561"/>
    </source>
</evidence>
<name>A0ABP0ZQA1_9ASCO</name>
<accession>A0ABP0ZQA1</accession>
<evidence type="ECO:0000313" key="4">
    <source>
        <dbReference type="EMBL" id="CAK9440223.1"/>
    </source>
</evidence>
<dbReference type="SUPFAM" id="SSF53474">
    <property type="entry name" value="alpha/beta-Hydrolases"/>
    <property type="match status" value="1"/>
</dbReference>
<feature type="transmembrane region" description="Helical" evidence="2">
    <location>
        <begin position="103"/>
        <end position="126"/>
    </location>
</feature>
<dbReference type="RefSeq" id="XP_066831261.1">
    <property type="nucleotide sequence ID" value="XM_066974532.1"/>
</dbReference>
<dbReference type="InterPro" id="IPR052370">
    <property type="entry name" value="Meta-cleavage_hydrolase"/>
</dbReference>
<sequence length="577" mass="65435">MFHYRSTDNDNKKEDPPNISKAATGGASENNGQSHEDVASSSSSARLHEVRPLSIASGEVPREDLAVASSRELEAQPLLDPDDPKVSPLNLDRIKALKLFQTGLVFVNLVLFVVLLFSEFFAIPGFNNRGKSFLELDLALIALFISLVNNLFFIVPSYYERLGGYIVSGFLLFDLLLVLIVPGTRDSLGVLGGSLLLWVCLNSLLSSLIDYWVEEGKHYQEIRLTGRIEKRKSVAELSVILVKIVFESFILWVIWCVSLTLWLACFDTHEKPWGKLVPVDNNQFRVHLACFGDVYKKSDQPIILVESGQITSSEVFQEWIEELYQLGRVERYCIWDRPGYAWSDSAPPPDSIGIVSEYLGEALRAEKIEGPFTLVGFDIGGLYSRLFASRNKGIVQSILLVDAWSVDLLKKWPFSGSGKKNEPTKVFKNSLEVMDNWTGMKLWLKGFISPLGIIPDLHWFLHPMKFSSKSRIFGRDMYYSSKYIRARCQEQLVSGILSYNEVRESDISDVPLAVISSDVMIKKSLNWGKWQRELTQLSTKTTEWVVAENSNHFIWQSPKGRKQLQDLLLRLIGEEKY</sequence>
<protein>
    <recommendedName>
        <fullName evidence="3">AB hydrolase-1 domain-containing protein</fullName>
    </recommendedName>
</protein>
<reference evidence="4 5" key="1">
    <citation type="submission" date="2024-03" db="EMBL/GenBank/DDBJ databases">
        <authorList>
            <person name="Brejova B."/>
        </authorList>
    </citation>
    <scope>NUCLEOTIDE SEQUENCE [LARGE SCALE GENOMIC DNA]</scope>
    <source>
        <strain evidence="4 5">CBS 14171</strain>
    </source>
</reference>
<dbReference type="InterPro" id="IPR000073">
    <property type="entry name" value="AB_hydrolase_1"/>
</dbReference>
<dbReference type="InterPro" id="IPR019431">
    <property type="entry name" value="DUF2417"/>
</dbReference>
<feature type="region of interest" description="Disordered" evidence="1">
    <location>
        <begin position="1"/>
        <end position="47"/>
    </location>
</feature>
<dbReference type="Proteomes" id="UP001497383">
    <property type="component" value="Chromosome 5"/>
</dbReference>
<feature type="transmembrane region" description="Helical" evidence="2">
    <location>
        <begin position="162"/>
        <end position="183"/>
    </location>
</feature>
<dbReference type="GeneID" id="92209519"/>
<feature type="transmembrane region" description="Helical" evidence="2">
    <location>
        <begin position="195"/>
        <end position="213"/>
    </location>
</feature>
<proteinExistence type="predicted"/>
<feature type="domain" description="AB hydrolase-1" evidence="3">
    <location>
        <begin position="301"/>
        <end position="414"/>
    </location>
</feature>